<protein>
    <recommendedName>
        <fullName evidence="2">DUF4395 domain-containing protein</fullName>
    </recommendedName>
</protein>
<feature type="domain" description="DUF4395" evidence="2">
    <location>
        <begin position="25"/>
        <end position="151"/>
    </location>
</feature>
<accession>A0ABN6UY03</accession>
<keyword evidence="1" id="KW-1133">Transmembrane helix</keyword>
<feature type="transmembrane region" description="Helical" evidence="1">
    <location>
        <begin position="98"/>
        <end position="118"/>
    </location>
</feature>
<evidence type="ECO:0000313" key="3">
    <source>
        <dbReference type="EMBL" id="BDU69843.1"/>
    </source>
</evidence>
<dbReference type="InterPro" id="IPR025508">
    <property type="entry name" value="DUF4395"/>
</dbReference>
<evidence type="ECO:0000259" key="2">
    <source>
        <dbReference type="Pfam" id="PF14340"/>
    </source>
</evidence>
<gene>
    <name evidence="3" type="ORF">GETHOR_19440</name>
</gene>
<feature type="transmembrane region" description="Helical" evidence="1">
    <location>
        <begin position="124"/>
        <end position="145"/>
    </location>
</feature>
<proteinExistence type="predicted"/>
<evidence type="ECO:0000256" key="1">
    <source>
        <dbReference type="SAM" id="Phobius"/>
    </source>
</evidence>
<keyword evidence="1" id="KW-0472">Membrane</keyword>
<reference evidence="4" key="1">
    <citation type="journal article" date="2023" name="Int. J. Syst. Evol. Microbiol.">
        <title>Mesoterricola silvestris gen. nov., sp. nov., Mesoterricola sediminis sp. nov., Geothrix oryzae sp. nov., Geothrix edaphica sp. nov., Geothrix rubra sp. nov., and Geothrix limicola sp. nov., six novel members of Acidobacteriota isolated from soils.</title>
        <authorList>
            <person name="Itoh H."/>
            <person name="Sugisawa Y."/>
            <person name="Mise K."/>
            <person name="Xu Z."/>
            <person name="Kuniyasu M."/>
            <person name="Ushijima N."/>
            <person name="Kawano K."/>
            <person name="Kobayashi E."/>
            <person name="Shiratori Y."/>
            <person name="Masuda Y."/>
            <person name="Senoo K."/>
        </authorList>
    </citation>
    <scope>NUCLEOTIDE SEQUENCE [LARGE SCALE GENOMIC DNA]</scope>
    <source>
        <strain evidence="4">Red222</strain>
    </source>
</reference>
<dbReference type="Proteomes" id="UP001242010">
    <property type="component" value="Chromosome"/>
</dbReference>
<keyword evidence="1" id="KW-0812">Transmembrane</keyword>
<feature type="transmembrane region" description="Helical" evidence="1">
    <location>
        <begin position="32"/>
        <end position="58"/>
    </location>
</feature>
<organism evidence="3 4">
    <name type="scientific">Geothrix oryzae</name>
    <dbReference type="NCBI Taxonomy" id="2927975"/>
    <lineage>
        <taxon>Bacteria</taxon>
        <taxon>Pseudomonadati</taxon>
        <taxon>Acidobacteriota</taxon>
        <taxon>Holophagae</taxon>
        <taxon>Holophagales</taxon>
        <taxon>Holophagaceae</taxon>
        <taxon>Geothrix</taxon>
    </lineage>
</organism>
<dbReference type="Pfam" id="PF14340">
    <property type="entry name" value="DUF4395"/>
    <property type="match status" value="1"/>
</dbReference>
<sequence>MRSDARVPSAVTRPGPSCPIVPNLVDETAGRIAAGLSLGLLALAVGGGWAWMVLTLAADFAFRAAGRSAWSPVARLAGFLRRWADLPARTVNAGPKRFAASLGFLFSLGTGLAWLVGLRSLGHALAATLGLCAGLEAFLGVCLACQIHPWLPWRQWGEG</sequence>
<name>A0ABN6UY03_9BACT</name>
<evidence type="ECO:0000313" key="4">
    <source>
        <dbReference type="Proteomes" id="UP001242010"/>
    </source>
</evidence>
<keyword evidence="4" id="KW-1185">Reference proteome</keyword>
<dbReference type="EMBL" id="AP027079">
    <property type="protein sequence ID" value="BDU69843.1"/>
    <property type="molecule type" value="Genomic_DNA"/>
</dbReference>